<proteinExistence type="predicted"/>
<name>A0A6P1BJ39_9BRAD</name>
<dbReference type="EMBL" id="VKHP01000082">
    <property type="protein sequence ID" value="NEU98174.1"/>
    <property type="molecule type" value="Genomic_DNA"/>
</dbReference>
<dbReference type="AlphaFoldDB" id="A0A6P1BJ39"/>
<evidence type="ECO:0000313" key="2">
    <source>
        <dbReference type="Proteomes" id="UP000468531"/>
    </source>
</evidence>
<evidence type="ECO:0000313" key="1">
    <source>
        <dbReference type="EMBL" id="NEU98174.1"/>
    </source>
</evidence>
<gene>
    <name evidence="1" type="ORF">FNJ47_20670</name>
</gene>
<sequence length="93" mass="10453">MPYQRVKWSRDAEAAFTNPSRLKRSVCRGSRYALHDIARLTGALPTIPVLTPSRAIDSISLQFSRKIRAASLALSAWIVRLHARLVPLLASWK</sequence>
<keyword evidence="2" id="KW-1185">Reference proteome</keyword>
<protein>
    <submittedName>
        <fullName evidence="1">Uncharacterized protein</fullName>
    </submittedName>
</protein>
<dbReference type="Proteomes" id="UP000468531">
    <property type="component" value="Unassembled WGS sequence"/>
</dbReference>
<organism evidence="1 2">
    <name type="scientific">Bradyrhizobium uaiense</name>
    <dbReference type="NCBI Taxonomy" id="2594946"/>
    <lineage>
        <taxon>Bacteria</taxon>
        <taxon>Pseudomonadati</taxon>
        <taxon>Pseudomonadota</taxon>
        <taxon>Alphaproteobacteria</taxon>
        <taxon>Hyphomicrobiales</taxon>
        <taxon>Nitrobacteraceae</taxon>
        <taxon>Bradyrhizobium</taxon>
    </lineage>
</organism>
<reference evidence="1 2" key="1">
    <citation type="journal article" date="2020" name="Arch. Microbiol.">
        <title>Bradyrhizobium uaiense sp. nov., a new highly efficient cowpea symbiont.</title>
        <authorList>
            <person name="Cabral Michel D."/>
            <person name="Azarias Guimaraes A."/>
            <person name="Martins da Costa E."/>
            <person name="Soares de Carvalho T."/>
            <person name="Balsanelli E."/>
            <person name="Willems A."/>
            <person name="Maltempi de Souza E."/>
            <person name="de Souza Moreira F.M."/>
        </authorList>
    </citation>
    <scope>NUCLEOTIDE SEQUENCE [LARGE SCALE GENOMIC DNA]</scope>
    <source>
        <strain evidence="1 2">UFLA 03-164</strain>
    </source>
</reference>
<accession>A0A6P1BJ39</accession>
<comment type="caution">
    <text evidence="1">The sequence shown here is derived from an EMBL/GenBank/DDBJ whole genome shotgun (WGS) entry which is preliminary data.</text>
</comment>